<proteinExistence type="predicted"/>
<reference evidence="1" key="2">
    <citation type="journal article" date="2015" name="Data Brief">
        <title>Shoot transcriptome of the giant reed, Arundo donax.</title>
        <authorList>
            <person name="Barrero R.A."/>
            <person name="Guerrero F.D."/>
            <person name="Moolhuijzen P."/>
            <person name="Goolsby J.A."/>
            <person name="Tidwell J."/>
            <person name="Bellgard S.E."/>
            <person name="Bellgard M.I."/>
        </authorList>
    </citation>
    <scope>NUCLEOTIDE SEQUENCE</scope>
    <source>
        <tissue evidence="1">Shoot tissue taken approximately 20 cm above the soil surface</tissue>
    </source>
</reference>
<sequence>MLGDERQVEGWTPAAVLVHGRRWRRQVGGGHQRQLARLSTVHGRGWRGLTAYIVHDRCCGRAAAADDHQCQLERSPKLLVRGGWSFDGVLVVCEECFARGVGGRGQRHLAKPATVPGCRGCCLASVLVGNSNR</sequence>
<accession>A0A0A8Y7E3</accession>
<evidence type="ECO:0000313" key="1">
    <source>
        <dbReference type="EMBL" id="JAD22066.1"/>
    </source>
</evidence>
<name>A0A0A8Y7E3_ARUDO</name>
<protein>
    <submittedName>
        <fullName evidence="1">Uncharacterized protein</fullName>
    </submittedName>
</protein>
<dbReference type="AlphaFoldDB" id="A0A0A8Y7E3"/>
<dbReference type="EMBL" id="GBRH01275829">
    <property type="protein sequence ID" value="JAD22066.1"/>
    <property type="molecule type" value="Transcribed_RNA"/>
</dbReference>
<organism evidence="1">
    <name type="scientific">Arundo donax</name>
    <name type="common">Giant reed</name>
    <name type="synonym">Donax arundinaceus</name>
    <dbReference type="NCBI Taxonomy" id="35708"/>
    <lineage>
        <taxon>Eukaryota</taxon>
        <taxon>Viridiplantae</taxon>
        <taxon>Streptophyta</taxon>
        <taxon>Embryophyta</taxon>
        <taxon>Tracheophyta</taxon>
        <taxon>Spermatophyta</taxon>
        <taxon>Magnoliopsida</taxon>
        <taxon>Liliopsida</taxon>
        <taxon>Poales</taxon>
        <taxon>Poaceae</taxon>
        <taxon>PACMAD clade</taxon>
        <taxon>Arundinoideae</taxon>
        <taxon>Arundineae</taxon>
        <taxon>Arundo</taxon>
    </lineage>
</organism>
<reference evidence="1" key="1">
    <citation type="submission" date="2014-09" db="EMBL/GenBank/DDBJ databases">
        <authorList>
            <person name="Magalhaes I.L.F."/>
            <person name="Oliveira U."/>
            <person name="Santos F.R."/>
            <person name="Vidigal T.H.D.A."/>
            <person name="Brescovit A.D."/>
            <person name="Santos A.J."/>
        </authorList>
    </citation>
    <scope>NUCLEOTIDE SEQUENCE</scope>
    <source>
        <tissue evidence="1">Shoot tissue taken approximately 20 cm above the soil surface</tissue>
    </source>
</reference>